<proteinExistence type="predicted"/>
<keyword evidence="2" id="KW-1185">Reference proteome</keyword>
<evidence type="ECO:0000313" key="2">
    <source>
        <dbReference type="Proteomes" id="UP000003280"/>
    </source>
</evidence>
<dbReference type="Proteomes" id="UP000003280">
    <property type="component" value="Unassembled WGS sequence"/>
</dbReference>
<name>E0NIU4_9FIRM</name>
<dbReference type="AlphaFoldDB" id="E0NIU4"/>
<gene>
    <name evidence="1" type="ORF">HMPREF9225_0083</name>
</gene>
<dbReference type="HOGENOM" id="CLU_3244039_0_0_9"/>
<reference evidence="1 2" key="1">
    <citation type="submission" date="2010-07" db="EMBL/GenBank/DDBJ databases">
        <authorList>
            <person name="Muzny D."/>
            <person name="Qin X."/>
            <person name="Deng J."/>
            <person name="Jiang H."/>
            <person name="Liu Y."/>
            <person name="Qu J."/>
            <person name="Song X.-Z."/>
            <person name="Zhang L."/>
            <person name="Thornton R."/>
            <person name="Coyle M."/>
            <person name="Francisco L."/>
            <person name="Jackson L."/>
            <person name="Javaid M."/>
            <person name="Korchina V."/>
            <person name="Kovar C."/>
            <person name="Mata R."/>
            <person name="Mathew T."/>
            <person name="Ngo R."/>
            <person name="Nguyen L."/>
            <person name="Nguyen N."/>
            <person name="Okwuonu G."/>
            <person name="Ongeri F."/>
            <person name="Pham C."/>
            <person name="Simmons D."/>
            <person name="Wilczek-Boney K."/>
            <person name="Hale W."/>
            <person name="Jakkamsetti A."/>
            <person name="Pham P."/>
            <person name="Ruth R."/>
            <person name="San Lucas F."/>
            <person name="Warren J."/>
            <person name="Zhang J."/>
            <person name="Zhao Z."/>
            <person name="Zhou C."/>
            <person name="Zhu D."/>
            <person name="Lee S."/>
            <person name="Bess C."/>
            <person name="Blankenburg K."/>
            <person name="Forbes L."/>
            <person name="Fu Q."/>
            <person name="Gubbala S."/>
            <person name="Hirani K."/>
            <person name="Jayaseelan J.C."/>
            <person name="Lara F."/>
            <person name="Munidasa M."/>
            <person name="Palculict T."/>
            <person name="Patil S."/>
            <person name="Pu L.-L."/>
            <person name="Saada N."/>
            <person name="Tang L."/>
            <person name="Weissenberger G."/>
            <person name="Zhu Y."/>
            <person name="Hemphill L."/>
            <person name="Shang Y."/>
            <person name="Youmans B."/>
            <person name="Ayvaz T."/>
            <person name="Ross M."/>
            <person name="Santibanez J."/>
            <person name="Aqrawi P."/>
            <person name="Gross S."/>
            <person name="Joshi V."/>
            <person name="Fowler G."/>
            <person name="Nazareth L."/>
            <person name="Reid J."/>
            <person name="Worley K."/>
            <person name="Petrosino J."/>
            <person name="Highlander S."/>
            <person name="Gibbs R."/>
        </authorList>
    </citation>
    <scope>NUCLEOTIDE SEQUENCE [LARGE SCALE GENOMIC DNA]</scope>
    <source>
        <strain evidence="1 2">ATCC BAA-1640</strain>
    </source>
</reference>
<comment type="caution">
    <text evidence="1">The sequence shown here is derived from an EMBL/GenBank/DDBJ whole genome shotgun (WGS) entry which is preliminary data.</text>
</comment>
<dbReference type="EMBL" id="AEEH01000011">
    <property type="protein sequence ID" value="EFM26274.1"/>
    <property type="molecule type" value="Genomic_DNA"/>
</dbReference>
<protein>
    <submittedName>
        <fullName evidence="1">Uncharacterized protein</fullName>
    </submittedName>
</protein>
<evidence type="ECO:0000313" key="1">
    <source>
        <dbReference type="EMBL" id="EFM26274.1"/>
    </source>
</evidence>
<sequence length="42" mass="4679">PAKIFQTRFAQTVENFLTPKAKITCSGIGYIFKSVMIKDPMG</sequence>
<accession>E0NIU4</accession>
<organism evidence="1 2">
    <name type="scientific">Peptoniphilus duerdenii ATCC BAA-1640</name>
    <dbReference type="NCBI Taxonomy" id="862517"/>
    <lineage>
        <taxon>Bacteria</taxon>
        <taxon>Bacillati</taxon>
        <taxon>Bacillota</taxon>
        <taxon>Tissierellia</taxon>
        <taxon>Tissierellales</taxon>
        <taxon>Peptoniphilaceae</taxon>
        <taxon>Peptoniphilus</taxon>
    </lineage>
</organism>
<feature type="non-terminal residue" evidence="1">
    <location>
        <position position="1"/>
    </location>
</feature>